<evidence type="ECO:0000313" key="2">
    <source>
        <dbReference type="Proteomes" id="UP000504610"/>
    </source>
</evidence>
<name>A0A6J0JIS8_RAPSA</name>
<reference evidence="3" key="2">
    <citation type="submission" date="2025-08" db="UniProtKB">
        <authorList>
            <consortium name="RefSeq"/>
        </authorList>
    </citation>
    <scope>IDENTIFICATION</scope>
    <source>
        <tissue evidence="3">Leaf</tissue>
    </source>
</reference>
<organism evidence="2 3">
    <name type="scientific">Raphanus sativus</name>
    <name type="common">Radish</name>
    <name type="synonym">Raphanus raphanistrum var. sativus</name>
    <dbReference type="NCBI Taxonomy" id="3726"/>
    <lineage>
        <taxon>Eukaryota</taxon>
        <taxon>Viridiplantae</taxon>
        <taxon>Streptophyta</taxon>
        <taxon>Embryophyta</taxon>
        <taxon>Tracheophyta</taxon>
        <taxon>Spermatophyta</taxon>
        <taxon>Magnoliopsida</taxon>
        <taxon>eudicotyledons</taxon>
        <taxon>Gunneridae</taxon>
        <taxon>Pentapetalae</taxon>
        <taxon>rosids</taxon>
        <taxon>malvids</taxon>
        <taxon>Brassicales</taxon>
        <taxon>Brassicaceae</taxon>
        <taxon>Brassiceae</taxon>
        <taxon>Raphanus</taxon>
    </lineage>
</organism>
<sequence length="90" mass="10066">MANADLQVADDEILMSIRELFAEAEPDAAEAEPDAAEAPNYLAIVLARERANKKPKGRKKDPPLTPEQRKRKERIAAVRKMDSKILNARV</sequence>
<proteinExistence type="predicted"/>
<dbReference type="AlphaFoldDB" id="A0A6J0JIS8"/>
<keyword evidence="2" id="KW-1185">Reference proteome</keyword>
<dbReference type="Proteomes" id="UP000504610">
    <property type="component" value="Chromosome 1"/>
</dbReference>
<dbReference type="RefSeq" id="XP_018434916.2">
    <property type="nucleotide sequence ID" value="XM_018579414.2"/>
</dbReference>
<evidence type="ECO:0000313" key="3">
    <source>
        <dbReference type="RefSeq" id="XP_018434916.2"/>
    </source>
</evidence>
<dbReference type="GeneID" id="108807138"/>
<evidence type="ECO:0000256" key="1">
    <source>
        <dbReference type="SAM" id="MobiDB-lite"/>
    </source>
</evidence>
<accession>A0A6J0JIS8</accession>
<reference evidence="2" key="1">
    <citation type="journal article" date="2019" name="Database">
        <title>The radish genome database (RadishGD): an integrated information resource for radish genomics.</title>
        <authorList>
            <person name="Yu H.J."/>
            <person name="Baek S."/>
            <person name="Lee Y.J."/>
            <person name="Cho A."/>
            <person name="Mun J.H."/>
        </authorList>
    </citation>
    <scope>NUCLEOTIDE SEQUENCE [LARGE SCALE GENOMIC DNA]</scope>
    <source>
        <strain evidence="2">cv. WK10039</strain>
    </source>
</reference>
<protein>
    <submittedName>
        <fullName evidence="3">Uncharacterized protein LOC108807138 isoform X2</fullName>
    </submittedName>
</protein>
<feature type="region of interest" description="Disordered" evidence="1">
    <location>
        <begin position="48"/>
        <end position="74"/>
    </location>
</feature>
<gene>
    <name evidence="3" type="primary">LOC108807138</name>
</gene>